<dbReference type="InterPro" id="IPR036909">
    <property type="entry name" value="Cyt_c-like_dom_sf"/>
</dbReference>
<evidence type="ECO:0000259" key="5">
    <source>
        <dbReference type="PROSITE" id="PS51007"/>
    </source>
</evidence>
<dbReference type="GO" id="GO:0020037">
    <property type="term" value="F:heme binding"/>
    <property type="evidence" value="ECO:0007669"/>
    <property type="project" value="InterPro"/>
</dbReference>
<keyword evidence="3 4" id="KW-0408">Iron</keyword>
<dbReference type="GO" id="GO:0009055">
    <property type="term" value="F:electron transfer activity"/>
    <property type="evidence" value="ECO:0007669"/>
    <property type="project" value="InterPro"/>
</dbReference>
<proteinExistence type="predicted"/>
<evidence type="ECO:0000256" key="3">
    <source>
        <dbReference type="ARBA" id="ARBA00023004"/>
    </source>
</evidence>
<dbReference type="PANTHER" id="PTHR35008:SF8">
    <property type="entry name" value="ALCOHOL DEHYDROGENASE CYTOCHROME C SUBUNIT"/>
    <property type="match status" value="1"/>
</dbReference>
<dbReference type="SUPFAM" id="SSF46626">
    <property type="entry name" value="Cytochrome c"/>
    <property type="match status" value="2"/>
</dbReference>
<keyword evidence="2 4" id="KW-0479">Metal-binding</keyword>
<protein>
    <submittedName>
        <fullName evidence="6">Cytochrome C</fullName>
    </submittedName>
</protein>
<evidence type="ECO:0000256" key="4">
    <source>
        <dbReference type="PROSITE-ProRule" id="PRU00433"/>
    </source>
</evidence>
<dbReference type="KEGG" id="run:DR864_04150"/>
<feature type="domain" description="Cytochrome c" evidence="5">
    <location>
        <begin position="41"/>
        <end position="155"/>
    </location>
</feature>
<sequence length="337" mass="37164">MKFTHAILVAQATACLAFIGCKSPHARIGAPEQLTINITPERIQRGEYLANHVAVCMDCHSRRDYSQFAGPMITGTKGAGGEVFDHKMGLPGTFYGKNLTPAALKEWTDGELYRAITTGVSKDGTALLPMMPYQNYGKMDREDILSIIAYLRSIPPIENTVPTSKPDFWLKPILKKMPQKAAFQSKPALQDSIGYGRYLVTFAGCADCHTKRHMGIPVKKKSLAGGMSFPLPSGTVQSANLTPDQSTGIGHWTKKAFIARFKSFDPKTFHSFATQDGFNTPMPWLFYSGMSEEDLGAIYSYLQSLKPIKNKTVAFTPKKAKILRKDAKTETVGLKKI</sequence>
<evidence type="ECO:0000256" key="2">
    <source>
        <dbReference type="ARBA" id="ARBA00022723"/>
    </source>
</evidence>
<name>A0A344TEA9_9BACT</name>
<dbReference type="RefSeq" id="WP_114065767.1">
    <property type="nucleotide sequence ID" value="NZ_CP030850.1"/>
</dbReference>
<evidence type="ECO:0000313" key="7">
    <source>
        <dbReference type="Proteomes" id="UP000251993"/>
    </source>
</evidence>
<dbReference type="GO" id="GO:0046872">
    <property type="term" value="F:metal ion binding"/>
    <property type="evidence" value="ECO:0007669"/>
    <property type="project" value="UniProtKB-KW"/>
</dbReference>
<keyword evidence="1 4" id="KW-0349">Heme</keyword>
<dbReference type="AlphaFoldDB" id="A0A344TEA9"/>
<evidence type="ECO:0000313" key="6">
    <source>
        <dbReference type="EMBL" id="AXE16980.1"/>
    </source>
</evidence>
<dbReference type="PROSITE" id="PS51257">
    <property type="entry name" value="PROKAR_LIPOPROTEIN"/>
    <property type="match status" value="1"/>
</dbReference>
<keyword evidence="7" id="KW-1185">Reference proteome</keyword>
<dbReference type="EMBL" id="CP030850">
    <property type="protein sequence ID" value="AXE16980.1"/>
    <property type="molecule type" value="Genomic_DNA"/>
</dbReference>
<dbReference type="OrthoDB" id="9809720at2"/>
<gene>
    <name evidence="6" type="ORF">DR864_04150</name>
</gene>
<dbReference type="PROSITE" id="PS51007">
    <property type="entry name" value="CYTC"/>
    <property type="match status" value="2"/>
</dbReference>
<dbReference type="InterPro" id="IPR051459">
    <property type="entry name" value="Cytochrome_c-type_DH"/>
</dbReference>
<accession>A0A344TEA9</accession>
<organism evidence="6 7">
    <name type="scientific">Runella rosea</name>
    <dbReference type="NCBI Taxonomy" id="2259595"/>
    <lineage>
        <taxon>Bacteria</taxon>
        <taxon>Pseudomonadati</taxon>
        <taxon>Bacteroidota</taxon>
        <taxon>Cytophagia</taxon>
        <taxon>Cytophagales</taxon>
        <taxon>Spirosomataceae</taxon>
        <taxon>Runella</taxon>
    </lineage>
</organism>
<feature type="domain" description="Cytochrome c" evidence="5">
    <location>
        <begin position="191"/>
        <end position="306"/>
    </location>
</feature>
<evidence type="ECO:0000256" key="1">
    <source>
        <dbReference type="ARBA" id="ARBA00022617"/>
    </source>
</evidence>
<dbReference type="InterPro" id="IPR009056">
    <property type="entry name" value="Cyt_c-like_dom"/>
</dbReference>
<dbReference type="PANTHER" id="PTHR35008">
    <property type="entry name" value="BLL4482 PROTEIN-RELATED"/>
    <property type="match status" value="1"/>
</dbReference>
<reference evidence="6 7" key="1">
    <citation type="submission" date="2018-07" db="EMBL/GenBank/DDBJ databases">
        <title>Genome sequencing of Runella.</title>
        <authorList>
            <person name="Baek M.-G."/>
            <person name="Yi H."/>
        </authorList>
    </citation>
    <scope>NUCLEOTIDE SEQUENCE [LARGE SCALE GENOMIC DNA]</scope>
    <source>
        <strain evidence="6 7">HYN0085</strain>
    </source>
</reference>
<dbReference type="Proteomes" id="UP000251993">
    <property type="component" value="Chromosome"/>
</dbReference>
<dbReference type="Gene3D" id="1.10.760.10">
    <property type="entry name" value="Cytochrome c-like domain"/>
    <property type="match status" value="2"/>
</dbReference>